<dbReference type="InterPro" id="IPR036890">
    <property type="entry name" value="HATPase_C_sf"/>
</dbReference>
<protein>
    <recommendedName>
        <fullName evidence="3">Histidine kinase-, DNA gyrase B-, and HSP90-like ATPase</fullName>
    </recommendedName>
</protein>
<proteinExistence type="predicted"/>
<name>A0ABU0QS17_9ACTN</name>
<evidence type="ECO:0008006" key="3">
    <source>
        <dbReference type="Google" id="ProtNLM"/>
    </source>
</evidence>
<evidence type="ECO:0000313" key="1">
    <source>
        <dbReference type="EMBL" id="MDQ0750181.1"/>
    </source>
</evidence>
<dbReference type="SUPFAM" id="SSF55874">
    <property type="entry name" value="ATPase domain of HSP90 chaperone/DNA topoisomerase II/histidine kinase"/>
    <property type="match status" value="1"/>
</dbReference>
<dbReference type="Gene3D" id="3.30.565.10">
    <property type="entry name" value="Histidine kinase-like ATPase, C-terminal domain"/>
    <property type="match status" value="1"/>
</dbReference>
<organism evidence="1 2">
    <name type="scientific">Streptomyces africanus</name>
    <dbReference type="NCBI Taxonomy" id="231024"/>
    <lineage>
        <taxon>Bacteria</taxon>
        <taxon>Bacillati</taxon>
        <taxon>Actinomycetota</taxon>
        <taxon>Actinomycetes</taxon>
        <taxon>Kitasatosporales</taxon>
        <taxon>Streptomycetaceae</taxon>
        <taxon>Streptomyces</taxon>
    </lineage>
</organism>
<dbReference type="Pfam" id="PF13589">
    <property type="entry name" value="HATPase_c_3"/>
    <property type="match status" value="1"/>
</dbReference>
<accession>A0ABU0QS17</accession>
<dbReference type="EMBL" id="JAUSYP010000001">
    <property type="protein sequence ID" value="MDQ0750181.1"/>
    <property type="molecule type" value="Genomic_DNA"/>
</dbReference>
<dbReference type="InterPro" id="IPR011856">
    <property type="entry name" value="tRNA_endonuc-like_dom_sf"/>
</dbReference>
<comment type="caution">
    <text evidence="1">The sequence shown here is derived from an EMBL/GenBank/DDBJ whole genome shotgun (WGS) entry which is preliminary data.</text>
</comment>
<gene>
    <name evidence="1" type="ORF">QF034_004412</name>
</gene>
<dbReference type="Gene3D" id="3.40.1350.10">
    <property type="match status" value="1"/>
</dbReference>
<keyword evidence="2" id="KW-1185">Reference proteome</keyword>
<sequence>MSMAEPFTFSVDLAVVESLGINLYSNAAAVLSELVANAWDADANKVSIEWGDNGDEIMIEDDGVGMTREELNERYLTVAYKKRDREGKISPRHNRPFMGRKGIGKLSVFSLAGEVEVYSAKDGERNGFRIKLNELKQSIAEKKRYHPTPVEIPEDFPAEGTRIVLRELNRKRTGVSVTALRRRIARRFDVLGYADDDPARFVIEIDGRPVTYEDREDLKRLEYIWQLGTDEIAASDTPNAKRRWVIADNAVDSTRGWQLEGWFGTVRKPDELNDPEDTQESLRNIIILARRRPIQEGILDQLDFNKIFGSYVTGQIRAEFLDLDDGSDDIATSDRQRLIEDDERVKLLVAKLRECFNSAAQQWSDERPKQKFIELTDRYPVVREWVEDRPDSQRTAAQKLISTVAALQLDDEEQRPQLYKSSILAFERMALDATTRELEKFADGLYAVDILPLLANARSYEDALYVQILRSRLEAIEKLEHMINKDELEKVLQKHLFENMWLLDPSWEGATGDADMEISLSRIRKGLLFGKSEEENQKQGRIDIQYRTAAGVHMIVELKKYGRKTTVDELREQGAKYHEALSEVIRKRGEPVKNISLVFVLGQEPDAGYLGGRDLADVIARQLEHINGRVLYYDELLATAQKRYKDYRDKKSDTTKLDAILRVLDSED</sequence>
<evidence type="ECO:0000313" key="2">
    <source>
        <dbReference type="Proteomes" id="UP001232755"/>
    </source>
</evidence>
<reference evidence="1 2" key="1">
    <citation type="submission" date="2023-07" db="EMBL/GenBank/DDBJ databases">
        <title>Comparative genomics of wheat-associated soil bacteria to identify genetic determinants of phenazine resistance.</title>
        <authorList>
            <person name="Mouncey N."/>
        </authorList>
    </citation>
    <scope>NUCLEOTIDE SEQUENCE [LARGE SCALE GENOMIC DNA]</scope>
    <source>
        <strain evidence="1 2">B3I12</strain>
    </source>
</reference>
<dbReference type="Proteomes" id="UP001232755">
    <property type="component" value="Unassembled WGS sequence"/>
</dbReference>